<name>A0ABV8VL67_9NOCA</name>
<comment type="caution">
    <text evidence="1">The sequence shown here is derived from an EMBL/GenBank/DDBJ whole genome shotgun (WGS) entry which is preliminary data.</text>
</comment>
<evidence type="ECO:0000313" key="2">
    <source>
        <dbReference type="Proteomes" id="UP001595844"/>
    </source>
</evidence>
<protein>
    <submittedName>
        <fullName evidence="1">Uncharacterized protein</fullName>
    </submittedName>
</protein>
<keyword evidence="2" id="KW-1185">Reference proteome</keyword>
<organism evidence="1 2">
    <name type="scientific">Nocardia halotolerans</name>
    <dbReference type="NCBI Taxonomy" id="1755878"/>
    <lineage>
        <taxon>Bacteria</taxon>
        <taxon>Bacillati</taxon>
        <taxon>Actinomycetota</taxon>
        <taxon>Actinomycetes</taxon>
        <taxon>Mycobacteriales</taxon>
        <taxon>Nocardiaceae</taxon>
        <taxon>Nocardia</taxon>
    </lineage>
</organism>
<dbReference type="EMBL" id="JBHSDL010000025">
    <property type="protein sequence ID" value="MFC4376103.1"/>
    <property type="molecule type" value="Genomic_DNA"/>
</dbReference>
<dbReference type="Proteomes" id="UP001595844">
    <property type="component" value="Unassembled WGS sequence"/>
</dbReference>
<proteinExistence type="predicted"/>
<gene>
    <name evidence="1" type="ORF">ACFO5K_18565</name>
</gene>
<evidence type="ECO:0000313" key="1">
    <source>
        <dbReference type="EMBL" id="MFC4376103.1"/>
    </source>
</evidence>
<sequence>MWPTQWPASARAIATGIDSALTAARATDAAGFDAAMTDLAALAPDQVEAVQAAIVRELLEIAHPDGLSGDDVRAVLEAVVHRSAAWLPRIDVPAMISVLTGALNVQEPDDADRSWTDPRPAAMLLIEYLAQLSGTAPTASIRRAIDEIARAETVEMP</sequence>
<dbReference type="RefSeq" id="WP_378564242.1">
    <property type="nucleotide sequence ID" value="NZ_JBHSDL010000025.1"/>
</dbReference>
<reference evidence="2" key="1">
    <citation type="journal article" date="2019" name="Int. J. Syst. Evol. Microbiol.">
        <title>The Global Catalogue of Microorganisms (GCM) 10K type strain sequencing project: providing services to taxonomists for standard genome sequencing and annotation.</title>
        <authorList>
            <consortium name="The Broad Institute Genomics Platform"/>
            <consortium name="The Broad Institute Genome Sequencing Center for Infectious Disease"/>
            <person name="Wu L."/>
            <person name="Ma J."/>
        </authorList>
    </citation>
    <scope>NUCLEOTIDE SEQUENCE [LARGE SCALE GENOMIC DNA]</scope>
    <source>
        <strain evidence="2">IBRC-M 10490</strain>
    </source>
</reference>
<accession>A0ABV8VL67</accession>